<reference evidence="8 9" key="1">
    <citation type="submission" date="2018-12" db="EMBL/GenBank/DDBJ databases">
        <authorList>
            <person name="Yu L."/>
        </authorList>
    </citation>
    <scope>NUCLEOTIDE SEQUENCE [LARGE SCALE GENOMIC DNA]</scope>
    <source>
        <strain evidence="8 9">S5H2222</strain>
    </source>
</reference>
<comment type="similarity">
    <text evidence="2">Belongs to the membrane fusion protein (MFP) (TC 8.A.1) family.</text>
</comment>
<dbReference type="InterPro" id="IPR050739">
    <property type="entry name" value="MFP"/>
</dbReference>
<gene>
    <name evidence="8" type="ORF">EKG35_18965</name>
</gene>
<protein>
    <submittedName>
        <fullName evidence="8">HlyD family secretion protein</fullName>
    </submittedName>
</protein>
<proteinExistence type="inferred from homology"/>
<dbReference type="Gene3D" id="2.40.30.170">
    <property type="match status" value="1"/>
</dbReference>
<accession>A0A3S0HBV2</accession>
<keyword evidence="3 6" id="KW-0812">Transmembrane</keyword>
<dbReference type="Pfam" id="PF25990">
    <property type="entry name" value="Beta-barrel_YknX"/>
    <property type="match status" value="1"/>
</dbReference>
<evidence type="ECO:0000313" key="9">
    <source>
        <dbReference type="Proteomes" id="UP000276349"/>
    </source>
</evidence>
<keyword evidence="5 6" id="KW-0472">Membrane</keyword>
<feature type="transmembrane region" description="Helical" evidence="6">
    <location>
        <begin position="7"/>
        <end position="26"/>
    </location>
</feature>
<dbReference type="AlphaFoldDB" id="A0A3S0HBV2"/>
<evidence type="ECO:0000256" key="3">
    <source>
        <dbReference type="ARBA" id="ARBA00022692"/>
    </source>
</evidence>
<name>A0A3S0HBV2_9BACI</name>
<evidence type="ECO:0000256" key="1">
    <source>
        <dbReference type="ARBA" id="ARBA00004167"/>
    </source>
</evidence>
<keyword evidence="9" id="KW-1185">Reference proteome</keyword>
<dbReference type="InterPro" id="IPR011053">
    <property type="entry name" value="Single_hybrid_motif"/>
</dbReference>
<feature type="domain" description="YknX-like beta-barrel" evidence="7">
    <location>
        <begin position="125"/>
        <end position="214"/>
    </location>
</feature>
<dbReference type="GO" id="GO:0016020">
    <property type="term" value="C:membrane"/>
    <property type="evidence" value="ECO:0007669"/>
    <property type="project" value="UniProtKB-SubCell"/>
</dbReference>
<evidence type="ECO:0000313" key="8">
    <source>
        <dbReference type="EMBL" id="RTQ87521.1"/>
    </source>
</evidence>
<evidence type="ECO:0000256" key="6">
    <source>
        <dbReference type="SAM" id="Phobius"/>
    </source>
</evidence>
<comment type="subcellular location">
    <subcellularLocation>
        <location evidence="1">Membrane</location>
        <topology evidence="1">Single-pass membrane protein</topology>
    </subcellularLocation>
</comment>
<dbReference type="RefSeq" id="WP_126296114.1">
    <property type="nucleotide sequence ID" value="NZ_CP185866.1"/>
</dbReference>
<dbReference type="SUPFAM" id="SSF51230">
    <property type="entry name" value="Single hybrid motif"/>
    <property type="match status" value="1"/>
</dbReference>
<evidence type="ECO:0000256" key="2">
    <source>
        <dbReference type="ARBA" id="ARBA00009477"/>
    </source>
</evidence>
<dbReference type="OrthoDB" id="9811754at2"/>
<dbReference type="PANTHER" id="PTHR30386">
    <property type="entry name" value="MEMBRANE FUSION SUBUNIT OF EMRAB-TOLC MULTIDRUG EFFLUX PUMP"/>
    <property type="match status" value="1"/>
</dbReference>
<dbReference type="InterPro" id="IPR058636">
    <property type="entry name" value="Beta-barrel_YknX"/>
</dbReference>
<keyword evidence="4 6" id="KW-1133">Transmembrane helix</keyword>
<evidence type="ECO:0000259" key="7">
    <source>
        <dbReference type="Pfam" id="PF25990"/>
    </source>
</evidence>
<sequence>MKKKYVLIILLVLFVISGGGIGYYFYYQSTHFLKTEDARIAGDQYKVMPQISAEITNIDVKEGDTLLKNEAIAEQDTTNLDPGLIRKSIIRAPIDGTVIKLLSKEHEIAAAGQPVALMVDMNKLYVSANIEETDIKKVKIGQDVDVSIDILDGQTIPGKVRDIGKATNSALSLVPAVNTSGNFNKVTQRIPIEIAIVKPESIDLIPGSNVEVNIHIK</sequence>
<organism evidence="8 9">
    <name type="scientific">Lysinibacillus telephonicus</name>
    <dbReference type="NCBI Taxonomy" id="1714840"/>
    <lineage>
        <taxon>Bacteria</taxon>
        <taxon>Bacillati</taxon>
        <taxon>Bacillota</taxon>
        <taxon>Bacilli</taxon>
        <taxon>Bacillales</taxon>
        <taxon>Bacillaceae</taxon>
        <taxon>Lysinibacillus</taxon>
    </lineage>
</organism>
<dbReference type="EMBL" id="RXNR01000094">
    <property type="protein sequence ID" value="RTQ87521.1"/>
    <property type="molecule type" value="Genomic_DNA"/>
</dbReference>
<comment type="caution">
    <text evidence="8">The sequence shown here is derived from an EMBL/GenBank/DDBJ whole genome shotgun (WGS) entry which is preliminary data.</text>
</comment>
<evidence type="ECO:0000256" key="5">
    <source>
        <dbReference type="ARBA" id="ARBA00023136"/>
    </source>
</evidence>
<dbReference type="Proteomes" id="UP000276349">
    <property type="component" value="Unassembled WGS sequence"/>
</dbReference>
<dbReference type="PANTHER" id="PTHR30386:SF26">
    <property type="entry name" value="TRANSPORT PROTEIN COMB"/>
    <property type="match status" value="1"/>
</dbReference>
<evidence type="ECO:0000256" key="4">
    <source>
        <dbReference type="ARBA" id="ARBA00022989"/>
    </source>
</evidence>